<feature type="coiled-coil region" evidence="1">
    <location>
        <begin position="675"/>
        <end position="730"/>
    </location>
</feature>
<evidence type="ECO:0008006" key="5">
    <source>
        <dbReference type="Google" id="ProtNLM"/>
    </source>
</evidence>
<dbReference type="InterPro" id="IPR044194">
    <property type="entry name" value="BLISTER"/>
</dbReference>
<keyword evidence="4" id="KW-1185">Reference proteome</keyword>
<feature type="region of interest" description="Disordered" evidence="2">
    <location>
        <begin position="336"/>
        <end position="362"/>
    </location>
</feature>
<sequence>MASAQVLPSSRKQEHLQAGKRRLEEFRKKKAAERAKKTENNSQPSAPDLNQDSKQPLDAECVRITDSGGAGTSDGPSGTFESFFVPDKNVDSIIGVSRNLLQPSLNDKDISLSIVNDYNTANARIAHISKDQYFKEHDTSKFARDADINHGQTTNEMGKESGIYNGSQGGRTYGSLAHHSIGLEPHAGQPNESSSSDSSFTGTELFHSKDKLSSLKNSAVSNPALHTLVSPPVSTNSQLYKETSDDNILEAGGTILSGSSLEVQQDNHNRNQFSDITISKLEERNFSSLPDMHNAPLRLSESTGYNAWSSSNYVPQHVASSEFSSRRSRPSFLDSLNVHRGSLGTPSQQPEPDKKSYIPNFSASNDIGSSAFQKPLVDNGTPGYYMNSQPLNLPGAIENSTNHSVSSTNGTNKLWPNSSENLAEERQEFPLPKENEDFATLEQHIEDLTQEKFSLQRALEASRALSESLAAENSSLTDNYNQQRSVVNQLRADLERLQQEIKTCLAELDSVKVEYANAQLECNAADERAKLLASEVIGLEEKALRLRSTELKLERELENAHSDIQLYRKKMLSLEKDRHDLQLTVDALQEEKKLLQSKLRKASASGKSVDGRSPINKKDVSTSTEDLRTDPDTSNPETRAGVSGDAPIYPAVPENEEPDGEISSVYLPPEQLAMIQKINALISELALEKEELLQALASKSSQCSKLENLNKELSGKLEVQTQRLELLTAQNIASGSIPAKLPDSLTVQENTMYADEGDEVVERVLGWIMKLFPGGPSRRRTSKLL</sequence>
<dbReference type="EMBL" id="JAIWQS010000005">
    <property type="protein sequence ID" value="KAJ8763952.1"/>
    <property type="molecule type" value="Genomic_DNA"/>
</dbReference>
<dbReference type="Proteomes" id="UP001159364">
    <property type="component" value="Linkage Group LG05"/>
</dbReference>
<organism evidence="3 4">
    <name type="scientific">Erythroxylum novogranatense</name>
    <dbReference type="NCBI Taxonomy" id="1862640"/>
    <lineage>
        <taxon>Eukaryota</taxon>
        <taxon>Viridiplantae</taxon>
        <taxon>Streptophyta</taxon>
        <taxon>Embryophyta</taxon>
        <taxon>Tracheophyta</taxon>
        <taxon>Spermatophyta</taxon>
        <taxon>Magnoliopsida</taxon>
        <taxon>eudicotyledons</taxon>
        <taxon>Gunneridae</taxon>
        <taxon>Pentapetalae</taxon>
        <taxon>rosids</taxon>
        <taxon>fabids</taxon>
        <taxon>Malpighiales</taxon>
        <taxon>Erythroxylaceae</taxon>
        <taxon>Erythroxylum</taxon>
    </lineage>
</organism>
<dbReference type="AlphaFoldDB" id="A0AAV8TB77"/>
<evidence type="ECO:0000256" key="2">
    <source>
        <dbReference type="SAM" id="MobiDB-lite"/>
    </source>
</evidence>
<feature type="compositionally biased region" description="Basic and acidic residues" evidence="2">
    <location>
        <begin position="11"/>
        <end position="39"/>
    </location>
</feature>
<feature type="compositionally biased region" description="Polar residues" evidence="2">
    <location>
        <begin position="1"/>
        <end position="10"/>
    </location>
</feature>
<evidence type="ECO:0000313" key="3">
    <source>
        <dbReference type="EMBL" id="KAJ8763952.1"/>
    </source>
</evidence>
<keyword evidence="1" id="KW-0175">Coiled coil</keyword>
<evidence type="ECO:0000313" key="4">
    <source>
        <dbReference type="Proteomes" id="UP001159364"/>
    </source>
</evidence>
<feature type="region of interest" description="Disordered" evidence="2">
    <location>
        <begin position="150"/>
        <end position="203"/>
    </location>
</feature>
<name>A0AAV8TB77_9ROSI</name>
<gene>
    <name evidence="3" type="ORF">K2173_003734</name>
</gene>
<feature type="compositionally biased region" description="Basic and acidic residues" evidence="2">
    <location>
        <begin position="616"/>
        <end position="631"/>
    </location>
</feature>
<proteinExistence type="predicted"/>
<dbReference type="PANTHER" id="PTHR47490">
    <property type="entry name" value="PROTEIN BLISTER"/>
    <property type="match status" value="1"/>
</dbReference>
<accession>A0AAV8TB77</accession>
<feature type="region of interest" description="Disordered" evidence="2">
    <location>
        <begin position="1"/>
        <end position="80"/>
    </location>
</feature>
<feature type="compositionally biased region" description="Polar residues" evidence="2">
    <location>
        <begin position="40"/>
        <end position="54"/>
    </location>
</feature>
<comment type="caution">
    <text evidence="3">The sequence shown here is derived from an EMBL/GenBank/DDBJ whole genome shotgun (WGS) entry which is preliminary data.</text>
</comment>
<feature type="region of interest" description="Disordered" evidence="2">
    <location>
        <begin position="599"/>
        <end position="663"/>
    </location>
</feature>
<reference evidence="3 4" key="1">
    <citation type="submission" date="2021-09" db="EMBL/GenBank/DDBJ databases">
        <title>Genomic insights and catalytic innovation underlie evolution of tropane alkaloids biosynthesis.</title>
        <authorList>
            <person name="Wang Y.-J."/>
            <person name="Tian T."/>
            <person name="Huang J.-P."/>
            <person name="Huang S.-X."/>
        </authorList>
    </citation>
    <scope>NUCLEOTIDE SEQUENCE [LARGE SCALE GENOMIC DNA]</scope>
    <source>
        <strain evidence="3">KIB-2018</strain>
        <tissue evidence="3">Leaf</tissue>
    </source>
</reference>
<evidence type="ECO:0000256" key="1">
    <source>
        <dbReference type="SAM" id="Coils"/>
    </source>
</evidence>
<dbReference type="PANTHER" id="PTHR47490:SF2">
    <property type="entry name" value="PROTEIN BLISTER"/>
    <property type="match status" value="1"/>
</dbReference>
<protein>
    <recommendedName>
        <fullName evidence="5">BLISTER</fullName>
    </recommendedName>
</protein>
<dbReference type="GO" id="GO:0040008">
    <property type="term" value="P:regulation of growth"/>
    <property type="evidence" value="ECO:0007669"/>
    <property type="project" value="InterPro"/>
</dbReference>